<dbReference type="AlphaFoldDB" id="A0A4R3XNP8"/>
<dbReference type="InterPro" id="IPR007213">
    <property type="entry name" value="Ppm1/Ppm2/Tcmp"/>
</dbReference>
<dbReference type="NCBIfam" id="TIGR00027">
    <property type="entry name" value="mthyl_TIGR00027"/>
    <property type="match status" value="1"/>
</dbReference>
<comment type="caution">
    <text evidence="5">The sequence shown here is derived from an EMBL/GenBank/DDBJ whole genome shotgun (WGS) entry which is preliminary data.</text>
</comment>
<keyword evidence="2 4" id="KW-0489">Methyltransferase</keyword>
<dbReference type="GO" id="GO:0008168">
    <property type="term" value="F:methyltransferase activity"/>
    <property type="evidence" value="ECO:0007669"/>
    <property type="project" value="UniProtKB-UniRule"/>
</dbReference>
<reference evidence="5 6" key="1">
    <citation type="submission" date="2019-03" db="EMBL/GenBank/DDBJ databases">
        <title>Genomic Encyclopedia of Type Strains, Phase IV (KMG-IV): sequencing the most valuable type-strain genomes for metagenomic binning, comparative biology and taxonomic classification.</title>
        <authorList>
            <person name="Goeker M."/>
        </authorList>
    </citation>
    <scope>NUCLEOTIDE SEQUENCE [LARGE SCALE GENOMIC DNA]</scope>
    <source>
        <strain evidence="5 6">DSM 100309</strain>
    </source>
</reference>
<dbReference type="RefSeq" id="WP_124946921.1">
    <property type="nucleotide sequence ID" value="NZ_BHVT01000049.1"/>
</dbReference>
<evidence type="ECO:0000313" key="5">
    <source>
        <dbReference type="EMBL" id="TCV79008.1"/>
    </source>
</evidence>
<gene>
    <name evidence="5" type="ORF">EDC63_13811</name>
</gene>
<organism evidence="5 6">
    <name type="scientific">Sulfurirhabdus autotrophica</name>
    <dbReference type="NCBI Taxonomy" id="1706046"/>
    <lineage>
        <taxon>Bacteria</taxon>
        <taxon>Pseudomonadati</taxon>
        <taxon>Pseudomonadota</taxon>
        <taxon>Betaproteobacteria</taxon>
        <taxon>Nitrosomonadales</taxon>
        <taxon>Sulfuricellaceae</taxon>
        <taxon>Sulfurirhabdus</taxon>
    </lineage>
</organism>
<comment type="function">
    <text evidence="4">Exhibits S-adenosyl-L-methionine-dependent methyltransferase activity.</text>
</comment>
<dbReference type="EMBL" id="SMCO01000038">
    <property type="protein sequence ID" value="TCV79008.1"/>
    <property type="molecule type" value="Genomic_DNA"/>
</dbReference>
<dbReference type="InterPro" id="IPR011610">
    <property type="entry name" value="SAM_mthyl_Trfase_ML2640-like"/>
</dbReference>
<dbReference type="PANTHER" id="PTHR43619:SF2">
    <property type="entry name" value="S-ADENOSYL-L-METHIONINE-DEPENDENT METHYLTRANSFERASES SUPERFAMILY PROTEIN"/>
    <property type="match status" value="1"/>
</dbReference>
<proteinExistence type="inferred from homology"/>
<dbReference type="EC" id="2.1.1.-" evidence="4"/>
<keyword evidence="3 5" id="KW-0808">Transferase</keyword>
<dbReference type="Pfam" id="PF04072">
    <property type="entry name" value="LCM"/>
    <property type="match status" value="1"/>
</dbReference>
<keyword evidence="6" id="KW-1185">Reference proteome</keyword>
<evidence type="ECO:0000256" key="1">
    <source>
        <dbReference type="ARBA" id="ARBA00008138"/>
    </source>
</evidence>
<dbReference type="Gene3D" id="3.40.50.150">
    <property type="entry name" value="Vaccinia Virus protein VP39"/>
    <property type="match status" value="1"/>
</dbReference>
<dbReference type="Proteomes" id="UP000295367">
    <property type="component" value="Unassembled WGS sequence"/>
</dbReference>
<dbReference type="OrthoDB" id="9800233at2"/>
<evidence type="ECO:0000256" key="2">
    <source>
        <dbReference type="ARBA" id="ARBA00022603"/>
    </source>
</evidence>
<keyword evidence="4" id="KW-0949">S-adenosyl-L-methionine</keyword>
<comment type="similarity">
    <text evidence="1 4">Belongs to the UPF0677 family.</text>
</comment>
<dbReference type="PANTHER" id="PTHR43619">
    <property type="entry name" value="S-ADENOSYL-L-METHIONINE-DEPENDENT METHYLTRANSFERASE YKTD-RELATED"/>
    <property type="match status" value="1"/>
</dbReference>
<protein>
    <recommendedName>
        <fullName evidence="4">S-adenosyl-L-methionine-dependent methyltransferase</fullName>
        <ecNumber evidence="4">2.1.1.-</ecNumber>
    </recommendedName>
</protein>
<name>A0A4R3XNP8_9PROT</name>
<evidence type="ECO:0000256" key="4">
    <source>
        <dbReference type="RuleBase" id="RU362030"/>
    </source>
</evidence>
<dbReference type="InterPro" id="IPR029063">
    <property type="entry name" value="SAM-dependent_MTases_sf"/>
</dbReference>
<accession>A0A4R3XNP8</accession>
<sequence>MDSNTSSVKKVSDTAFWVAYYRAVESKKKNPLFRDPLADLLTGEYGEKVSNSMKSFERYAYWNVTIRTRLIDEYILKYISQGYKTIINIGAGLDTRPYRLTFPSDVHWIEIDFPYIIELKNEKLKNQKPKCKLQRTGLNLTDQVERAKLFRALNHRVGPALILTEGVIPYLTEDSVSSLAKDIKDQSNFKLWLAEYYSPEVYPRYQSLKFRNLLGDAPFQFFPEDWFSFFEDCGWTQKEMQYLHDEAEKHNRKFPLPWWATILRVFIGEKRIMRGARKFSAYIVFEKNTVE</sequence>
<evidence type="ECO:0000256" key="3">
    <source>
        <dbReference type="ARBA" id="ARBA00022679"/>
    </source>
</evidence>
<dbReference type="SUPFAM" id="SSF53335">
    <property type="entry name" value="S-adenosyl-L-methionine-dependent methyltransferases"/>
    <property type="match status" value="1"/>
</dbReference>
<dbReference type="GO" id="GO:0032259">
    <property type="term" value="P:methylation"/>
    <property type="evidence" value="ECO:0007669"/>
    <property type="project" value="UniProtKB-KW"/>
</dbReference>
<evidence type="ECO:0000313" key="6">
    <source>
        <dbReference type="Proteomes" id="UP000295367"/>
    </source>
</evidence>